<organism evidence="3 4">
    <name type="scientific">Streptomyces zagrosensis</name>
    <dbReference type="NCBI Taxonomy" id="1042984"/>
    <lineage>
        <taxon>Bacteria</taxon>
        <taxon>Bacillati</taxon>
        <taxon>Actinomycetota</taxon>
        <taxon>Actinomycetes</taxon>
        <taxon>Kitasatosporales</taxon>
        <taxon>Streptomycetaceae</taxon>
        <taxon>Streptomyces</taxon>
    </lineage>
</organism>
<feature type="coiled-coil region" evidence="1">
    <location>
        <begin position="159"/>
        <end position="200"/>
    </location>
</feature>
<dbReference type="Proteomes" id="UP000588098">
    <property type="component" value="Unassembled WGS sequence"/>
</dbReference>
<dbReference type="EMBL" id="JACHJL010000022">
    <property type="protein sequence ID" value="MBB5939223.1"/>
    <property type="molecule type" value="Genomic_DNA"/>
</dbReference>
<sequence>MCAYKRDKALCHRGLKDAPSLDQCVPVCANITRTDEHAACPRLRATALDQQAGQLPSPPASACATTPTLTTAPVPPSRPARHEPRTRRTRPYPRGHGPLLQGTPQHSNGALTAGALAQEAGVPRNAFTQHHLDLKNNFHAQVKERGQPTDAEARLRLQVVRLKELRQKDKTELAQLRTDVEALVRVVNQLASENRQLREAPASHSVIRAFPVR</sequence>
<keyword evidence="1" id="KW-0175">Coiled coil</keyword>
<dbReference type="AlphaFoldDB" id="A0A7W9QGC9"/>
<feature type="region of interest" description="Disordered" evidence="2">
    <location>
        <begin position="52"/>
        <end position="109"/>
    </location>
</feature>
<protein>
    <submittedName>
        <fullName evidence="3">Uncharacterized protein</fullName>
    </submittedName>
</protein>
<evidence type="ECO:0000313" key="4">
    <source>
        <dbReference type="Proteomes" id="UP000588098"/>
    </source>
</evidence>
<evidence type="ECO:0000256" key="2">
    <source>
        <dbReference type="SAM" id="MobiDB-lite"/>
    </source>
</evidence>
<dbReference type="RefSeq" id="WP_221477008.1">
    <property type="nucleotide sequence ID" value="NZ_JACHJL010000022.1"/>
</dbReference>
<name>A0A7W9QGC9_9ACTN</name>
<feature type="compositionally biased region" description="Basic residues" evidence="2">
    <location>
        <begin position="84"/>
        <end position="93"/>
    </location>
</feature>
<comment type="caution">
    <text evidence="3">The sequence shown here is derived from an EMBL/GenBank/DDBJ whole genome shotgun (WGS) entry which is preliminary data.</text>
</comment>
<gene>
    <name evidence="3" type="ORF">FHS42_006316</name>
</gene>
<evidence type="ECO:0000313" key="3">
    <source>
        <dbReference type="EMBL" id="MBB5939223.1"/>
    </source>
</evidence>
<proteinExistence type="predicted"/>
<accession>A0A7W9QGC9</accession>
<evidence type="ECO:0000256" key="1">
    <source>
        <dbReference type="SAM" id="Coils"/>
    </source>
</evidence>
<keyword evidence="4" id="KW-1185">Reference proteome</keyword>
<feature type="compositionally biased region" description="Low complexity" evidence="2">
    <location>
        <begin position="60"/>
        <end position="72"/>
    </location>
</feature>
<reference evidence="3 4" key="1">
    <citation type="submission" date="2020-08" db="EMBL/GenBank/DDBJ databases">
        <title>Genomic Encyclopedia of Type Strains, Phase III (KMG-III): the genomes of soil and plant-associated and newly described type strains.</title>
        <authorList>
            <person name="Whitman W."/>
        </authorList>
    </citation>
    <scope>NUCLEOTIDE SEQUENCE [LARGE SCALE GENOMIC DNA]</scope>
    <source>
        <strain evidence="3 4">CECT 8305</strain>
    </source>
</reference>